<keyword evidence="2" id="KW-0812">Transmembrane</keyword>
<dbReference type="EMBL" id="PVTI01000019">
    <property type="protein sequence ID" value="PRY56302.1"/>
    <property type="molecule type" value="Genomic_DNA"/>
</dbReference>
<feature type="transmembrane region" description="Helical" evidence="2">
    <location>
        <begin position="22"/>
        <end position="40"/>
    </location>
</feature>
<keyword evidence="4" id="KW-1185">Reference proteome</keyword>
<feature type="transmembrane region" description="Helical" evidence="2">
    <location>
        <begin position="83"/>
        <end position="104"/>
    </location>
</feature>
<reference evidence="3 4" key="1">
    <citation type="submission" date="2018-03" db="EMBL/GenBank/DDBJ databases">
        <title>Genomic Encyclopedia of Archaeal and Bacterial Type Strains, Phase II (KMG-II): from individual species to whole genera.</title>
        <authorList>
            <person name="Goeker M."/>
        </authorList>
    </citation>
    <scope>NUCLEOTIDE SEQUENCE [LARGE SCALE GENOMIC DNA]</scope>
    <source>
        <strain evidence="3 4">ATCC BAA-1496</strain>
    </source>
</reference>
<evidence type="ECO:0000256" key="1">
    <source>
        <dbReference type="SAM" id="MobiDB-lite"/>
    </source>
</evidence>
<evidence type="ECO:0008006" key="5">
    <source>
        <dbReference type="Google" id="ProtNLM"/>
    </source>
</evidence>
<proteinExistence type="predicted"/>
<protein>
    <recommendedName>
        <fullName evidence="5">DUF3592 domain-containing protein</fullName>
    </recommendedName>
</protein>
<evidence type="ECO:0000256" key="2">
    <source>
        <dbReference type="SAM" id="Phobius"/>
    </source>
</evidence>
<feature type="region of interest" description="Disordered" evidence="1">
    <location>
        <begin position="225"/>
        <end position="248"/>
    </location>
</feature>
<evidence type="ECO:0000313" key="3">
    <source>
        <dbReference type="EMBL" id="PRY56302.1"/>
    </source>
</evidence>
<organism evidence="3 4">
    <name type="scientific">Knoellia remsis</name>
    <dbReference type="NCBI Taxonomy" id="407159"/>
    <lineage>
        <taxon>Bacteria</taxon>
        <taxon>Bacillati</taxon>
        <taxon>Actinomycetota</taxon>
        <taxon>Actinomycetes</taxon>
        <taxon>Micrococcales</taxon>
        <taxon>Intrasporangiaceae</taxon>
        <taxon>Knoellia</taxon>
    </lineage>
</organism>
<feature type="transmembrane region" description="Helical" evidence="2">
    <location>
        <begin position="195"/>
        <end position="217"/>
    </location>
</feature>
<name>A0A2T0UEH6_9MICO</name>
<dbReference type="AlphaFoldDB" id="A0A2T0UEH6"/>
<dbReference type="Proteomes" id="UP000237822">
    <property type="component" value="Unassembled WGS sequence"/>
</dbReference>
<keyword evidence="2" id="KW-1133">Transmembrane helix</keyword>
<comment type="caution">
    <text evidence="3">The sequence shown here is derived from an EMBL/GenBank/DDBJ whole genome shotgun (WGS) entry which is preliminary data.</text>
</comment>
<accession>A0A2T0UEH6</accession>
<feature type="compositionally biased region" description="Low complexity" evidence="1">
    <location>
        <begin position="230"/>
        <end position="242"/>
    </location>
</feature>
<gene>
    <name evidence="3" type="ORF">BCF74_11919</name>
</gene>
<feature type="transmembrane region" description="Helical" evidence="2">
    <location>
        <begin position="52"/>
        <end position="71"/>
    </location>
</feature>
<keyword evidence="2" id="KW-0472">Membrane</keyword>
<evidence type="ECO:0000313" key="4">
    <source>
        <dbReference type="Proteomes" id="UP000237822"/>
    </source>
</evidence>
<sequence>MADPADAYLDPEGKGMRLSRRLVLVALALLALTISVWTATRPNLNSIFLSARFPNPVAAISWVILLVLLLFQVSAKIRPFTIGIAFILAFPMPLYGAVGATALYGQFVMDRVPAEVSAVGAAPGRGPYVVTYRFVDGSTERGTWEYVSPYGSRGDANYTAPSVGTEVTVMRDPRGVLPPRTASRTEGTPEGTTSALLYATPALLGTVVLSAVIASVLTRRRSFITDSSRPGVSPAAAGDAPSAPGPSS</sequence>